<gene>
    <name evidence="2" type="ORF">CAMP_LOCUS13022</name>
</gene>
<dbReference type="PANTHER" id="PTHR45907:SF1">
    <property type="entry name" value="SERPENTINE RECEPTOR, CLASS J"/>
    <property type="match status" value="1"/>
</dbReference>
<keyword evidence="1" id="KW-1133">Transmembrane helix</keyword>
<dbReference type="SUPFAM" id="SSF81321">
    <property type="entry name" value="Family A G protein-coupled receptor-like"/>
    <property type="match status" value="1"/>
</dbReference>
<feature type="transmembrane region" description="Helical" evidence="1">
    <location>
        <begin position="281"/>
        <end position="301"/>
    </location>
</feature>
<dbReference type="InterPro" id="IPR019423">
    <property type="entry name" value="7TM_GPCR_serpentine_rcpt_Srj"/>
</dbReference>
<feature type="transmembrane region" description="Helical" evidence="1">
    <location>
        <begin position="200"/>
        <end position="221"/>
    </location>
</feature>
<dbReference type="Pfam" id="PF10319">
    <property type="entry name" value="7TM_GPCR_Srj"/>
    <property type="match status" value="1"/>
</dbReference>
<dbReference type="PANTHER" id="PTHR45907">
    <property type="entry name" value="SERPENTINE RECEPTOR, CLASS J"/>
    <property type="match status" value="1"/>
</dbReference>
<evidence type="ECO:0000256" key="1">
    <source>
        <dbReference type="SAM" id="Phobius"/>
    </source>
</evidence>
<comment type="caution">
    <text evidence="2">The sequence shown here is derived from an EMBL/GenBank/DDBJ whole genome shotgun (WGS) entry which is preliminary data.</text>
</comment>
<accession>A0A9P1N3W1</accession>
<dbReference type="OrthoDB" id="5783895at2759"/>
<name>A0A9P1N3W1_9PELO</name>
<keyword evidence="1" id="KW-0812">Transmembrane</keyword>
<proteinExistence type="predicted"/>
<evidence type="ECO:0000313" key="2">
    <source>
        <dbReference type="EMBL" id="CAI5450385.1"/>
    </source>
</evidence>
<dbReference type="Proteomes" id="UP001152747">
    <property type="component" value="Unassembled WGS sequence"/>
</dbReference>
<reference evidence="2" key="1">
    <citation type="submission" date="2022-11" db="EMBL/GenBank/DDBJ databases">
        <authorList>
            <person name="Kikuchi T."/>
        </authorList>
    </citation>
    <scope>NUCLEOTIDE SEQUENCE</scope>
    <source>
        <strain evidence="2">PS1010</strain>
    </source>
</reference>
<evidence type="ECO:0000313" key="3">
    <source>
        <dbReference type="Proteomes" id="UP001152747"/>
    </source>
</evidence>
<organism evidence="2 3">
    <name type="scientific">Caenorhabditis angaria</name>
    <dbReference type="NCBI Taxonomy" id="860376"/>
    <lineage>
        <taxon>Eukaryota</taxon>
        <taxon>Metazoa</taxon>
        <taxon>Ecdysozoa</taxon>
        <taxon>Nematoda</taxon>
        <taxon>Chromadorea</taxon>
        <taxon>Rhabditida</taxon>
        <taxon>Rhabditina</taxon>
        <taxon>Rhabditomorpha</taxon>
        <taxon>Rhabditoidea</taxon>
        <taxon>Rhabditidae</taxon>
        <taxon>Peloderinae</taxon>
        <taxon>Caenorhabditis</taxon>
    </lineage>
</organism>
<sequence length="338" mass="38723">MMDTGFIHHYFPHIFGYLSFIANSLFIFICLKCTRRSMGAYKYMLVMFGIFDMCYSTVDMVVSMGSHSEGNTFCLFISDGPFFNQVEAGFTALCIRCMFFSLSYGVLEVHFIYRYIALIKPYYLQIFTNPKWIIVIILGVFTQGGIWFCSVFIFLKGDDEMRSYLAEPIRRTYGVDVYKIAILGSTYWGASTELIVRTSIGILIITVISCFTIIFCIWVGWTIHKKLGVVQMSVNTKKMHRNLLRSLAVQTFIPFVISYLPCTLTWTVPLLHIDSKTLNNYAAMAVSIFPFIDPIAIILLLPEYRNALFNLICFWRIKDRVGPEASSQQQKGSSMGMI</sequence>
<evidence type="ECO:0008006" key="4">
    <source>
        <dbReference type="Google" id="ProtNLM"/>
    </source>
</evidence>
<protein>
    <recommendedName>
        <fullName evidence="4">G-protein coupled receptors family 1 profile domain-containing protein</fullName>
    </recommendedName>
</protein>
<feature type="transmembrane region" description="Helical" evidence="1">
    <location>
        <begin position="242"/>
        <end position="261"/>
    </location>
</feature>
<keyword evidence="3" id="KW-1185">Reference proteome</keyword>
<dbReference type="AlphaFoldDB" id="A0A9P1N3W1"/>
<dbReference type="Gene3D" id="1.20.1070.10">
    <property type="entry name" value="Rhodopsin 7-helix transmembrane proteins"/>
    <property type="match status" value="1"/>
</dbReference>
<feature type="transmembrane region" description="Helical" evidence="1">
    <location>
        <begin position="132"/>
        <end position="155"/>
    </location>
</feature>
<dbReference type="EMBL" id="CANHGI010000005">
    <property type="protein sequence ID" value="CAI5450385.1"/>
    <property type="molecule type" value="Genomic_DNA"/>
</dbReference>
<feature type="transmembrane region" description="Helical" evidence="1">
    <location>
        <begin position="43"/>
        <end position="62"/>
    </location>
</feature>
<feature type="transmembrane region" description="Helical" evidence="1">
    <location>
        <begin position="88"/>
        <end position="111"/>
    </location>
</feature>
<feature type="transmembrane region" description="Helical" evidence="1">
    <location>
        <begin position="12"/>
        <end position="31"/>
    </location>
</feature>
<keyword evidence="1" id="KW-0472">Membrane</keyword>